<comment type="caution">
    <text evidence="3">The sequence shown here is derived from an EMBL/GenBank/DDBJ whole genome shotgun (WGS) entry which is preliminary data.</text>
</comment>
<evidence type="ECO:0008006" key="5">
    <source>
        <dbReference type="Google" id="ProtNLM"/>
    </source>
</evidence>
<keyword evidence="2" id="KW-0812">Transmembrane</keyword>
<proteinExistence type="predicted"/>
<keyword evidence="4" id="KW-1185">Reference proteome</keyword>
<protein>
    <recommendedName>
        <fullName evidence="5">Receptor expression-enhancing protein</fullName>
    </recommendedName>
</protein>
<reference evidence="3 4" key="1">
    <citation type="journal article" date="2020" name="Cell">
        <title>Large-Scale Comparative Analyses of Tick Genomes Elucidate Their Genetic Diversity and Vector Capacities.</title>
        <authorList>
            <consortium name="Tick Genome and Microbiome Consortium (TIGMIC)"/>
            <person name="Jia N."/>
            <person name="Wang J."/>
            <person name="Shi W."/>
            <person name="Du L."/>
            <person name="Sun Y."/>
            <person name="Zhan W."/>
            <person name="Jiang J.F."/>
            <person name="Wang Q."/>
            <person name="Zhang B."/>
            <person name="Ji P."/>
            <person name="Bell-Sakyi L."/>
            <person name="Cui X.M."/>
            <person name="Yuan T.T."/>
            <person name="Jiang B.G."/>
            <person name="Yang W.F."/>
            <person name="Lam T.T."/>
            <person name="Chang Q.C."/>
            <person name="Ding S.J."/>
            <person name="Wang X.J."/>
            <person name="Zhu J.G."/>
            <person name="Ruan X.D."/>
            <person name="Zhao L."/>
            <person name="Wei J.T."/>
            <person name="Ye R.Z."/>
            <person name="Que T.C."/>
            <person name="Du C.H."/>
            <person name="Zhou Y.H."/>
            <person name="Cheng J.X."/>
            <person name="Dai P.F."/>
            <person name="Guo W.B."/>
            <person name="Han X.H."/>
            <person name="Huang E.J."/>
            <person name="Li L.F."/>
            <person name="Wei W."/>
            <person name="Gao Y.C."/>
            <person name="Liu J.Z."/>
            <person name="Shao H.Z."/>
            <person name="Wang X."/>
            <person name="Wang C.C."/>
            <person name="Yang T.C."/>
            <person name="Huo Q.B."/>
            <person name="Li W."/>
            <person name="Chen H.Y."/>
            <person name="Chen S.E."/>
            <person name="Zhou L.G."/>
            <person name="Ni X.B."/>
            <person name="Tian J.H."/>
            <person name="Sheng Y."/>
            <person name="Liu T."/>
            <person name="Pan Y.S."/>
            <person name="Xia L.Y."/>
            <person name="Li J."/>
            <person name="Zhao F."/>
            <person name="Cao W.C."/>
        </authorList>
    </citation>
    <scope>NUCLEOTIDE SEQUENCE [LARGE SCALE GENOMIC DNA]</scope>
    <source>
        <strain evidence="3">HaeL-2018</strain>
    </source>
</reference>
<keyword evidence="2" id="KW-1133">Transmembrane helix</keyword>
<feature type="transmembrane region" description="Helical" evidence="2">
    <location>
        <begin position="37"/>
        <end position="66"/>
    </location>
</feature>
<dbReference type="VEuPathDB" id="VectorBase:HLOH_043360"/>
<feature type="compositionally biased region" description="Basic residues" evidence="1">
    <location>
        <begin position="173"/>
        <end position="184"/>
    </location>
</feature>
<evidence type="ECO:0000256" key="1">
    <source>
        <dbReference type="SAM" id="MobiDB-lite"/>
    </source>
</evidence>
<dbReference type="Pfam" id="PF03134">
    <property type="entry name" value="TB2_DP1_HVA22"/>
    <property type="match status" value="1"/>
</dbReference>
<dbReference type="OrthoDB" id="10009287at2759"/>
<dbReference type="InterPro" id="IPR004345">
    <property type="entry name" value="TB2_DP1_HVA22"/>
</dbReference>
<evidence type="ECO:0000313" key="4">
    <source>
        <dbReference type="Proteomes" id="UP000821853"/>
    </source>
</evidence>
<feature type="region of interest" description="Disordered" evidence="1">
    <location>
        <begin position="157"/>
        <end position="184"/>
    </location>
</feature>
<gene>
    <name evidence="3" type="ORF">HPB48_018884</name>
</gene>
<feature type="transmembrane region" description="Helical" evidence="2">
    <location>
        <begin position="86"/>
        <end position="108"/>
    </location>
</feature>
<organism evidence="3 4">
    <name type="scientific">Haemaphysalis longicornis</name>
    <name type="common">Bush tick</name>
    <dbReference type="NCBI Taxonomy" id="44386"/>
    <lineage>
        <taxon>Eukaryota</taxon>
        <taxon>Metazoa</taxon>
        <taxon>Ecdysozoa</taxon>
        <taxon>Arthropoda</taxon>
        <taxon>Chelicerata</taxon>
        <taxon>Arachnida</taxon>
        <taxon>Acari</taxon>
        <taxon>Parasitiformes</taxon>
        <taxon>Ixodida</taxon>
        <taxon>Ixodoidea</taxon>
        <taxon>Ixodidae</taxon>
        <taxon>Haemaphysalinae</taxon>
        <taxon>Haemaphysalis</taxon>
    </lineage>
</organism>
<sequence length="184" mass="20914">MAQQVSEELGRLLRERGPIGSALDKVERHSGMRREHLLYGAAALVFSMFAVNLMSSFLCQTISTLVGVLGSLRALERKDPAVLQKWISYWLIYAILNVICGWFVRLVGRYFVKIYFAKFLLLAWCALPGDNNGADYLYARLLAHRLFRPLVLTHGAKKMTPPMPTGGDERRDKMRNRQGARRAD</sequence>
<name>A0A9J6G2G7_HAELO</name>
<dbReference type="AlphaFoldDB" id="A0A9J6G2G7"/>
<dbReference type="Proteomes" id="UP000821853">
    <property type="component" value="Chromosome 2"/>
</dbReference>
<evidence type="ECO:0000313" key="3">
    <source>
        <dbReference type="EMBL" id="KAH9369135.1"/>
    </source>
</evidence>
<dbReference type="EMBL" id="JABSTR010000004">
    <property type="protein sequence ID" value="KAH9369135.1"/>
    <property type="molecule type" value="Genomic_DNA"/>
</dbReference>
<evidence type="ECO:0000256" key="2">
    <source>
        <dbReference type="SAM" id="Phobius"/>
    </source>
</evidence>
<keyword evidence="2" id="KW-0472">Membrane</keyword>
<dbReference type="OMA" id="LAWCAMP"/>
<accession>A0A9J6G2G7</accession>